<dbReference type="AlphaFoldDB" id="A0AAW2NKH2"/>
<reference evidence="2" key="1">
    <citation type="submission" date="2020-06" db="EMBL/GenBank/DDBJ databases">
        <authorList>
            <person name="Li T."/>
            <person name="Hu X."/>
            <person name="Zhang T."/>
            <person name="Song X."/>
            <person name="Zhang H."/>
            <person name="Dai N."/>
            <person name="Sheng W."/>
            <person name="Hou X."/>
            <person name="Wei L."/>
        </authorList>
    </citation>
    <scope>NUCLEOTIDE SEQUENCE</scope>
    <source>
        <strain evidence="2">G01</strain>
        <tissue evidence="2">Leaf</tissue>
    </source>
</reference>
<evidence type="ECO:0000313" key="2">
    <source>
        <dbReference type="EMBL" id="KAL0343942.1"/>
    </source>
</evidence>
<reference evidence="2" key="2">
    <citation type="journal article" date="2024" name="Plant">
        <title>Genomic evolution and insights into agronomic trait innovations of Sesamum species.</title>
        <authorList>
            <person name="Miao H."/>
            <person name="Wang L."/>
            <person name="Qu L."/>
            <person name="Liu H."/>
            <person name="Sun Y."/>
            <person name="Le M."/>
            <person name="Wang Q."/>
            <person name="Wei S."/>
            <person name="Zheng Y."/>
            <person name="Lin W."/>
            <person name="Duan Y."/>
            <person name="Cao H."/>
            <person name="Xiong S."/>
            <person name="Wang X."/>
            <person name="Wei L."/>
            <person name="Li C."/>
            <person name="Ma Q."/>
            <person name="Ju M."/>
            <person name="Zhao R."/>
            <person name="Li G."/>
            <person name="Mu C."/>
            <person name="Tian Q."/>
            <person name="Mei H."/>
            <person name="Zhang T."/>
            <person name="Gao T."/>
            <person name="Zhang H."/>
        </authorList>
    </citation>
    <scope>NUCLEOTIDE SEQUENCE</scope>
    <source>
        <strain evidence="2">G01</strain>
    </source>
</reference>
<dbReference type="EMBL" id="JACGWK010000007">
    <property type="protein sequence ID" value="KAL0343942.1"/>
    <property type="molecule type" value="Genomic_DNA"/>
</dbReference>
<comment type="caution">
    <text evidence="2">The sequence shown here is derived from an EMBL/GenBank/DDBJ whole genome shotgun (WGS) entry which is preliminary data.</text>
</comment>
<feature type="region of interest" description="Disordered" evidence="1">
    <location>
        <begin position="403"/>
        <end position="442"/>
    </location>
</feature>
<organism evidence="2">
    <name type="scientific">Sesamum angustifolium</name>
    <dbReference type="NCBI Taxonomy" id="2727405"/>
    <lineage>
        <taxon>Eukaryota</taxon>
        <taxon>Viridiplantae</taxon>
        <taxon>Streptophyta</taxon>
        <taxon>Embryophyta</taxon>
        <taxon>Tracheophyta</taxon>
        <taxon>Spermatophyta</taxon>
        <taxon>Magnoliopsida</taxon>
        <taxon>eudicotyledons</taxon>
        <taxon>Gunneridae</taxon>
        <taxon>Pentapetalae</taxon>
        <taxon>asterids</taxon>
        <taxon>lamiids</taxon>
        <taxon>Lamiales</taxon>
        <taxon>Pedaliaceae</taxon>
        <taxon>Sesamum</taxon>
    </lineage>
</organism>
<proteinExistence type="predicted"/>
<sequence>MQLESCMRASSLLLVSGSRWLVFHKLLLERDEVPGLPFQLSFSSHVCSCSLWTALVAEIKEIKEKRQKEDDVLLSIAAGSRHSVIPNMEFEYADSEVHEDVFKIIKYSCEEVCSTKDQLNKVLRFWTTFLEPMLGVHARLHGPEANEDDGVSKRKTAKSTTASVLESEGSPKADATITNLKQPKSNCNGDSNASPQRANSSRTGFMNVEALAKDGAAASSERLTNPDTAVTTGPDVNHGTHVGEMVKCLHFHNGFYFEIQGRGANPSRTTNGPLEEANEAKPSMDDMLSTEVRVLAFGLTPRFQFLTELGIFSGGETSRLNQLTNGEFAEGSRLSGFNEDSVDPCKNEKEEGELSPNGDFEDNFGAYQESNLQALPEKNRSSEGMQGQMGGHEEICADAAGENDVDADDEDSENISEAGEDVSGSESAADECSREEHEEEKMESMMTLMVKLRVKVRPRILVKLTVMEMVHRCHRLNGFC</sequence>
<gene>
    <name evidence="2" type="ORF">Sangu_1281600</name>
</gene>
<feature type="region of interest" description="Disordered" evidence="1">
    <location>
        <begin position="331"/>
        <end position="364"/>
    </location>
</feature>
<feature type="region of interest" description="Disordered" evidence="1">
    <location>
        <begin position="216"/>
        <end position="236"/>
    </location>
</feature>
<feature type="compositionally biased region" description="Polar residues" evidence="1">
    <location>
        <begin position="176"/>
        <end position="203"/>
    </location>
</feature>
<accession>A0AAW2NKH2</accession>
<feature type="compositionally biased region" description="Basic and acidic residues" evidence="1">
    <location>
        <begin position="431"/>
        <end position="442"/>
    </location>
</feature>
<feature type="compositionally biased region" description="Polar residues" evidence="1">
    <location>
        <begin position="221"/>
        <end position="231"/>
    </location>
</feature>
<protein>
    <submittedName>
        <fullName evidence="2">Paired amphipathic helix protein Sin3-like 2</fullName>
    </submittedName>
</protein>
<name>A0AAW2NKH2_9LAMI</name>
<evidence type="ECO:0000256" key="1">
    <source>
        <dbReference type="SAM" id="MobiDB-lite"/>
    </source>
</evidence>
<feature type="region of interest" description="Disordered" evidence="1">
    <location>
        <begin position="141"/>
        <end position="203"/>
    </location>
</feature>
<feature type="compositionally biased region" description="Acidic residues" evidence="1">
    <location>
        <begin position="403"/>
        <end position="420"/>
    </location>
</feature>